<comment type="caution">
    <text evidence="1">The sequence shown here is derived from an EMBL/GenBank/DDBJ whole genome shotgun (WGS) entry which is preliminary data.</text>
</comment>
<protein>
    <recommendedName>
        <fullName evidence="3">C4-type zinc ribbon domain-containing protein</fullName>
    </recommendedName>
</protein>
<accession>A0A933SEE8</accession>
<dbReference type="Proteomes" id="UP000696931">
    <property type="component" value="Unassembled WGS sequence"/>
</dbReference>
<dbReference type="EMBL" id="JACRIW010000038">
    <property type="protein sequence ID" value="MBI5168908.1"/>
    <property type="molecule type" value="Genomic_DNA"/>
</dbReference>
<gene>
    <name evidence="1" type="ORF">HZA61_05445</name>
</gene>
<name>A0A933SEE8_UNCEI</name>
<proteinExistence type="predicted"/>
<reference evidence="1" key="1">
    <citation type="submission" date="2020-07" db="EMBL/GenBank/DDBJ databases">
        <title>Huge and variable diversity of episymbiotic CPR bacteria and DPANN archaea in groundwater ecosystems.</title>
        <authorList>
            <person name="He C.Y."/>
            <person name="Keren R."/>
            <person name="Whittaker M."/>
            <person name="Farag I.F."/>
            <person name="Doudna J."/>
            <person name="Cate J.H.D."/>
            <person name="Banfield J.F."/>
        </authorList>
    </citation>
    <scope>NUCLEOTIDE SEQUENCE</scope>
    <source>
        <strain evidence="1">NC_groundwater_1813_Pr3_B-0.1um_71_17</strain>
    </source>
</reference>
<dbReference type="AlphaFoldDB" id="A0A933SEE8"/>
<evidence type="ECO:0000313" key="1">
    <source>
        <dbReference type="EMBL" id="MBI5168908.1"/>
    </source>
</evidence>
<dbReference type="Gene3D" id="1.10.287.1490">
    <property type="match status" value="1"/>
</dbReference>
<organism evidence="1 2">
    <name type="scientific">Eiseniibacteriota bacterium</name>
    <dbReference type="NCBI Taxonomy" id="2212470"/>
    <lineage>
        <taxon>Bacteria</taxon>
        <taxon>Candidatus Eiseniibacteriota</taxon>
    </lineage>
</organism>
<sequence>MTSSAAVLVLQDLDQLLALARDPEAVARMKRMGFRFDGADGLLAERARLERDVERRWWLAYERSHARYGRGLTAVQGKVCQGCFVTLPISAAPPAGEVALHQCQSCGRLLFWR</sequence>
<evidence type="ECO:0000313" key="2">
    <source>
        <dbReference type="Proteomes" id="UP000696931"/>
    </source>
</evidence>
<evidence type="ECO:0008006" key="3">
    <source>
        <dbReference type="Google" id="ProtNLM"/>
    </source>
</evidence>